<dbReference type="CDD" id="cd07304">
    <property type="entry name" value="Chorismate_synthase"/>
    <property type="match status" value="1"/>
</dbReference>
<keyword evidence="7" id="KW-0274">FAD</keyword>
<dbReference type="PROSITE" id="PS00787">
    <property type="entry name" value="CHORISMATE_SYNTHASE_1"/>
    <property type="match status" value="1"/>
</dbReference>
<keyword evidence="4 7" id="KW-0028">Amino-acid biosynthesis</keyword>
<dbReference type="GO" id="GO:0008652">
    <property type="term" value="P:amino acid biosynthetic process"/>
    <property type="evidence" value="ECO:0007669"/>
    <property type="project" value="UniProtKB-KW"/>
</dbReference>
<comment type="catalytic activity">
    <reaction evidence="7 8">
        <text>5-O-(1-carboxyvinyl)-3-phosphoshikimate = chorismate + phosphate</text>
        <dbReference type="Rhea" id="RHEA:21020"/>
        <dbReference type="ChEBI" id="CHEBI:29748"/>
        <dbReference type="ChEBI" id="CHEBI:43474"/>
        <dbReference type="ChEBI" id="CHEBI:57701"/>
        <dbReference type="EC" id="4.2.3.5"/>
    </reaction>
</comment>
<dbReference type="PROSITE" id="PS00789">
    <property type="entry name" value="CHORISMATE_SYNTHASE_3"/>
    <property type="match status" value="1"/>
</dbReference>
<dbReference type="UniPathway" id="UPA00053">
    <property type="reaction ID" value="UER00090"/>
</dbReference>
<comment type="similarity">
    <text evidence="2 7 8">Belongs to the chorismate synthase family.</text>
</comment>
<dbReference type="GO" id="GO:0009073">
    <property type="term" value="P:aromatic amino acid family biosynthetic process"/>
    <property type="evidence" value="ECO:0007669"/>
    <property type="project" value="UniProtKB-KW"/>
</dbReference>
<evidence type="ECO:0000256" key="1">
    <source>
        <dbReference type="ARBA" id="ARBA00005044"/>
    </source>
</evidence>
<dbReference type="PIRSF" id="PIRSF001456">
    <property type="entry name" value="Chorismate_synth"/>
    <property type="match status" value="1"/>
</dbReference>
<evidence type="ECO:0000256" key="5">
    <source>
        <dbReference type="ARBA" id="ARBA00023141"/>
    </source>
</evidence>
<feature type="binding site" evidence="7">
    <location>
        <begin position="146"/>
        <end position="148"/>
    </location>
    <ligand>
        <name>FMN</name>
        <dbReference type="ChEBI" id="CHEBI:58210"/>
    </ligand>
</feature>
<gene>
    <name evidence="7" type="primary">aroC</name>
    <name evidence="10" type="ORF">HMPREF9194_01148</name>
</gene>
<evidence type="ECO:0000256" key="9">
    <source>
        <dbReference type="SAM" id="MobiDB-lite"/>
    </source>
</evidence>
<dbReference type="EMBL" id="ATFF01000006">
    <property type="protein sequence ID" value="EPF30824.1"/>
    <property type="molecule type" value="Genomic_DNA"/>
</dbReference>
<comment type="cofactor">
    <cofactor evidence="7 8">
        <name>FMNH2</name>
        <dbReference type="ChEBI" id="CHEBI:57618"/>
    </cofactor>
    <text evidence="7 8">Reduced FMN (FMNH(2)).</text>
</comment>
<keyword evidence="7" id="KW-0521">NADP</keyword>
<keyword evidence="7" id="KW-0288">FMN</keyword>
<dbReference type="GO" id="GO:0010181">
    <property type="term" value="F:FMN binding"/>
    <property type="evidence" value="ECO:0007669"/>
    <property type="project" value="TreeGrafter"/>
</dbReference>
<comment type="caution">
    <text evidence="7">Lacks conserved residue(s) required for the propagation of feature annotation.</text>
</comment>
<organism evidence="10 11">
    <name type="scientific">Treponema maltophilum ATCC 51939</name>
    <dbReference type="NCBI Taxonomy" id="1125699"/>
    <lineage>
        <taxon>Bacteria</taxon>
        <taxon>Pseudomonadati</taxon>
        <taxon>Spirochaetota</taxon>
        <taxon>Spirochaetia</taxon>
        <taxon>Spirochaetales</taxon>
        <taxon>Treponemataceae</taxon>
        <taxon>Treponema</taxon>
    </lineage>
</organism>
<sequence>MSGNIFGTIFRVGTFGESHGKAIGVLIDGCPAGIPIHIDDIQAELNRRRPGARHKADSADRDGSASHKDEKRPNPAVTARNEEDKVRILSGVFNGLSLGTPIAMEIENTDAHSADYEKTADRFRPGHADLTWLQKYGIRDYRGGGRASGRETAARVAAGAVARAVLKTAGNIDITAYTKEAAGISCPACMPDKRIIEQTALKTADLDAAQRMEERIAELRARGDSCGGIVECIISGVPAGWGEPVFDKLDAELAKAVLSIGAVKGIEFGAGFAGCALTGSQWNDAMRTQNGEIRFKTNNAGGILGGISNGNTIVFRAAVKPVPSIFIKQQTVQCARGADGRAPNFEDAELLIEGRHDVCLCPRIIPVIEAMAAICLADMYLRNKSARVPPIVGTAGGAQP</sequence>
<proteinExistence type="inferred from homology"/>
<evidence type="ECO:0000313" key="10">
    <source>
        <dbReference type="EMBL" id="EPF30824.1"/>
    </source>
</evidence>
<comment type="pathway">
    <text evidence="1 7 8">Metabolic intermediate biosynthesis; chorismate biosynthesis; chorismate from D-erythrose 4-phosphate and phosphoenolpyruvate: step 7/7.</text>
</comment>
<dbReference type="Proteomes" id="UP000014541">
    <property type="component" value="Unassembled WGS sequence"/>
</dbReference>
<evidence type="ECO:0000256" key="2">
    <source>
        <dbReference type="ARBA" id="ARBA00008014"/>
    </source>
</evidence>
<dbReference type="InterPro" id="IPR000453">
    <property type="entry name" value="Chorismate_synth"/>
</dbReference>
<evidence type="ECO:0000256" key="7">
    <source>
        <dbReference type="HAMAP-Rule" id="MF_00300"/>
    </source>
</evidence>
<evidence type="ECO:0000256" key="3">
    <source>
        <dbReference type="ARBA" id="ARBA00013036"/>
    </source>
</evidence>
<feature type="compositionally biased region" description="Basic and acidic residues" evidence="9">
    <location>
        <begin position="54"/>
        <end position="73"/>
    </location>
</feature>
<dbReference type="SUPFAM" id="SSF103263">
    <property type="entry name" value="Chorismate synthase, AroC"/>
    <property type="match status" value="1"/>
</dbReference>
<dbReference type="NCBIfam" id="TIGR00033">
    <property type="entry name" value="aroC"/>
    <property type="match status" value="1"/>
</dbReference>
<feature type="binding site" evidence="7">
    <location>
        <position position="355"/>
    </location>
    <ligand>
        <name>FMN</name>
        <dbReference type="ChEBI" id="CHEBI:58210"/>
    </ligand>
</feature>
<dbReference type="eggNOG" id="COG0082">
    <property type="taxonomic scope" value="Bacteria"/>
</dbReference>
<protein>
    <recommendedName>
        <fullName evidence="3 7">Chorismate synthase</fullName>
        <shortName evidence="7">CS</shortName>
        <ecNumber evidence="3 7">4.2.3.5</ecNumber>
    </recommendedName>
    <alternativeName>
        <fullName evidence="7">5-enolpyruvylshikimate-3-phosphate phospholyase</fullName>
    </alternativeName>
</protein>
<name>S3L210_TREMA</name>
<comment type="caution">
    <text evidence="10">The sequence shown here is derived from an EMBL/GenBank/DDBJ whole genome shotgun (WGS) entry which is preliminary data.</text>
</comment>
<evidence type="ECO:0000256" key="6">
    <source>
        <dbReference type="ARBA" id="ARBA00023239"/>
    </source>
</evidence>
<dbReference type="HOGENOM" id="CLU_034547_0_2_12"/>
<accession>S3L210</accession>
<evidence type="ECO:0000256" key="8">
    <source>
        <dbReference type="RuleBase" id="RU000605"/>
    </source>
</evidence>
<dbReference type="EC" id="4.2.3.5" evidence="3 7"/>
<dbReference type="STRING" id="1125699.HMPREF9194_01148"/>
<dbReference type="GO" id="GO:0004107">
    <property type="term" value="F:chorismate synthase activity"/>
    <property type="evidence" value="ECO:0007669"/>
    <property type="project" value="UniProtKB-UniRule"/>
</dbReference>
<dbReference type="HAMAP" id="MF_00300">
    <property type="entry name" value="Chorismate_synth"/>
    <property type="match status" value="1"/>
</dbReference>
<dbReference type="InterPro" id="IPR035904">
    <property type="entry name" value="Chorismate_synth_AroC_sf"/>
</dbReference>
<dbReference type="PANTHER" id="PTHR21085">
    <property type="entry name" value="CHORISMATE SYNTHASE"/>
    <property type="match status" value="1"/>
</dbReference>
<keyword evidence="6 7" id="KW-0456">Lyase</keyword>
<evidence type="ECO:0000313" key="11">
    <source>
        <dbReference type="Proteomes" id="UP000014541"/>
    </source>
</evidence>
<feature type="binding site" evidence="7">
    <location>
        <position position="305"/>
    </location>
    <ligand>
        <name>FMN</name>
        <dbReference type="ChEBI" id="CHEBI:58210"/>
    </ligand>
</feature>
<dbReference type="PATRIC" id="fig|1125699.3.peg.1169"/>
<dbReference type="PANTHER" id="PTHR21085:SF0">
    <property type="entry name" value="CHORISMATE SYNTHASE"/>
    <property type="match status" value="1"/>
</dbReference>
<dbReference type="InterPro" id="IPR020541">
    <property type="entry name" value="Chorismate_synthase_CS"/>
</dbReference>
<feature type="binding site" evidence="7">
    <location>
        <position position="48"/>
    </location>
    <ligand>
        <name>NADP(+)</name>
        <dbReference type="ChEBI" id="CHEBI:58349"/>
    </ligand>
</feature>
<dbReference type="GO" id="GO:0009423">
    <property type="term" value="P:chorismate biosynthetic process"/>
    <property type="evidence" value="ECO:0007669"/>
    <property type="project" value="UniProtKB-UniRule"/>
</dbReference>
<dbReference type="RefSeq" id="WP_016525435.1">
    <property type="nucleotide sequence ID" value="NZ_KE332518.1"/>
</dbReference>
<dbReference type="Pfam" id="PF01264">
    <property type="entry name" value="Chorismate_synt"/>
    <property type="match status" value="1"/>
</dbReference>
<evidence type="ECO:0000256" key="4">
    <source>
        <dbReference type="ARBA" id="ARBA00022605"/>
    </source>
</evidence>
<keyword evidence="5 7" id="KW-0057">Aromatic amino acid biosynthesis</keyword>
<feature type="region of interest" description="Disordered" evidence="9">
    <location>
        <begin position="48"/>
        <end position="81"/>
    </location>
</feature>
<keyword evidence="11" id="KW-1185">Reference proteome</keyword>
<reference evidence="10 11" key="1">
    <citation type="submission" date="2013-04" db="EMBL/GenBank/DDBJ databases">
        <title>The Genome Sequence of Treponema maltophilum ATCC 51939.</title>
        <authorList>
            <consortium name="The Broad Institute Genomics Platform"/>
            <person name="Earl A."/>
            <person name="Ward D."/>
            <person name="Feldgarden M."/>
            <person name="Gevers D."/>
            <person name="Leonetti C."/>
            <person name="Blanton J.M."/>
            <person name="Dewhirst F.E."/>
            <person name="Izard J."/>
            <person name="Walker B."/>
            <person name="Young S."/>
            <person name="Zeng Q."/>
            <person name="Gargeya S."/>
            <person name="Fitzgerald M."/>
            <person name="Haas B."/>
            <person name="Abouelleil A."/>
            <person name="Allen A.W."/>
            <person name="Alvarado L."/>
            <person name="Arachchi H.M."/>
            <person name="Berlin A.M."/>
            <person name="Chapman S.B."/>
            <person name="Gainer-Dewar J."/>
            <person name="Goldberg J."/>
            <person name="Griggs A."/>
            <person name="Gujja S."/>
            <person name="Hansen M."/>
            <person name="Howarth C."/>
            <person name="Imamovic A."/>
            <person name="Ireland A."/>
            <person name="Larimer J."/>
            <person name="McCowan C."/>
            <person name="Murphy C."/>
            <person name="Pearson M."/>
            <person name="Poon T.W."/>
            <person name="Priest M."/>
            <person name="Roberts A."/>
            <person name="Saif S."/>
            <person name="Shea T."/>
            <person name="Sisk P."/>
            <person name="Sykes S."/>
            <person name="Wortman J."/>
            <person name="Nusbaum C."/>
            <person name="Birren B."/>
        </authorList>
    </citation>
    <scope>NUCLEOTIDE SEQUENCE [LARGE SCALE GENOMIC DNA]</scope>
    <source>
        <strain evidence="10 11">ATCC 51939</strain>
    </source>
</reference>
<dbReference type="GO" id="GO:0005829">
    <property type="term" value="C:cytosol"/>
    <property type="evidence" value="ECO:0007669"/>
    <property type="project" value="TreeGrafter"/>
</dbReference>
<dbReference type="NCBIfam" id="NF003793">
    <property type="entry name" value="PRK05382.1"/>
    <property type="match status" value="1"/>
</dbReference>
<dbReference type="Gene3D" id="3.60.150.10">
    <property type="entry name" value="Chorismate synthase AroC"/>
    <property type="match status" value="1"/>
</dbReference>
<dbReference type="PROSITE" id="PS00788">
    <property type="entry name" value="CHORISMATE_SYNTHASE_2"/>
    <property type="match status" value="1"/>
</dbReference>
<dbReference type="OrthoDB" id="9771806at2"/>
<comment type="subunit">
    <text evidence="7">Homotetramer.</text>
</comment>
<feature type="binding site" evidence="7">
    <location>
        <begin position="320"/>
        <end position="324"/>
    </location>
    <ligand>
        <name>FMN</name>
        <dbReference type="ChEBI" id="CHEBI:58210"/>
    </ligand>
</feature>
<keyword evidence="7" id="KW-0285">Flavoprotein</keyword>
<comment type="function">
    <text evidence="7">Catalyzes the anti-1,4-elimination of the C-3 phosphate and the C-6 proR hydrogen from 5-enolpyruvylshikimate-3-phosphate (EPSP) to yield chorismate, which is the branch point compound that serves as the starting substrate for the three terminal pathways of aromatic amino acid biosynthesis. This reaction introduces a second double bond into the aromatic ring system.</text>
</comment>
<dbReference type="AlphaFoldDB" id="S3L210"/>